<dbReference type="EMBL" id="BGPR01000499">
    <property type="protein sequence ID" value="GBM23516.1"/>
    <property type="molecule type" value="Genomic_DNA"/>
</dbReference>
<keyword evidence="2" id="KW-1185">Reference proteome</keyword>
<name>A0A4Y2E5C4_ARAVE</name>
<protein>
    <submittedName>
        <fullName evidence="1">Uncharacterized protein</fullName>
    </submittedName>
</protein>
<dbReference type="InterPro" id="IPR036397">
    <property type="entry name" value="RNaseH_sf"/>
</dbReference>
<comment type="caution">
    <text evidence="1">The sequence shown here is derived from an EMBL/GenBank/DDBJ whole genome shotgun (WGS) entry which is preliminary data.</text>
</comment>
<dbReference type="OrthoDB" id="10066061at2759"/>
<dbReference type="Gene3D" id="3.30.420.10">
    <property type="entry name" value="Ribonuclease H-like superfamily/Ribonuclease H"/>
    <property type="match status" value="1"/>
</dbReference>
<dbReference type="GO" id="GO:0003676">
    <property type="term" value="F:nucleic acid binding"/>
    <property type="evidence" value="ECO:0007669"/>
    <property type="project" value="InterPro"/>
</dbReference>
<gene>
    <name evidence="1" type="ORF">AVEN_153089_1</name>
</gene>
<evidence type="ECO:0000313" key="2">
    <source>
        <dbReference type="Proteomes" id="UP000499080"/>
    </source>
</evidence>
<sequence length="150" mass="17252">MYAYKMQIAQKLQPNDGPQRVAFAVEIVYRIENEHDFLNRIIFSDEATFCVRNKVNKHNCRIWGSENPHVLQGVERNSSNINVWCALSHDTVIGPFFFAETSVMANIYLEKLQIYAIPNTAFTTHCYLPTRWDPSSLGHGCSSIFGYKFP</sequence>
<reference evidence="1 2" key="1">
    <citation type="journal article" date="2019" name="Sci. Rep.">
        <title>Orb-weaving spider Araneus ventricosus genome elucidates the spidroin gene catalogue.</title>
        <authorList>
            <person name="Kono N."/>
            <person name="Nakamura H."/>
            <person name="Ohtoshi R."/>
            <person name="Moran D.A.P."/>
            <person name="Shinohara A."/>
            <person name="Yoshida Y."/>
            <person name="Fujiwara M."/>
            <person name="Mori M."/>
            <person name="Tomita M."/>
            <person name="Arakawa K."/>
        </authorList>
    </citation>
    <scope>NUCLEOTIDE SEQUENCE [LARGE SCALE GENOMIC DNA]</scope>
</reference>
<dbReference type="Proteomes" id="UP000499080">
    <property type="component" value="Unassembled WGS sequence"/>
</dbReference>
<proteinExistence type="predicted"/>
<dbReference type="PANTHER" id="PTHR47326:SF1">
    <property type="entry name" value="HTH PSQ-TYPE DOMAIN-CONTAINING PROTEIN"/>
    <property type="match status" value="1"/>
</dbReference>
<organism evidence="1 2">
    <name type="scientific">Araneus ventricosus</name>
    <name type="common">Orbweaver spider</name>
    <name type="synonym">Epeira ventricosa</name>
    <dbReference type="NCBI Taxonomy" id="182803"/>
    <lineage>
        <taxon>Eukaryota</taxon>
        <taxon>Metazoa</taxon>
        <taxon>Ecdysozoa</taxon>
        <taxon>Arthropoda</taxon>
        <taxon>Chelicerata</taxon>
        <taxon>Arachnida</taxon>
        <taxon>Araneae</taxon>
        <taxon>Araneomorphae</taxon>
        <taxon>Entelegynae</taxon>
        <taxon>Araneoidea</taxon>
        <taxon>Araneidae</taxon>
        <taxon>Araneus</taxon>
    </lineage>
</organism>
<dbReference type="PANTHER" id="PTHR47326">
    <property type="entry name" value="TRANSPOSABLE ELEMENT TC3 TRANSPOSASE-LIKE PROTEIN"/>
    <property type="match status" value="1"/>
</dbReference>
<evidence type="ECO:0000313" key="1">
    <source>
        <dbReference type="EMBL" id="GBM23516.1"/>
    </source>
</evidence>
<accession>A0A4Y2E5C4</accession>
<dbReference type="AlphaFoldDB" id="A0A4Y2E5C4"/>